<proteinExistence type="inferred from homology"/>
<organism evidence="14 15">
    <name type="scientific">Engystomops pustulosus</name>
    <name type="common">Tungara frog</name>
    <name type="synonym">Physalaemus pustulosus</name>
    <dbReference type="NCBI Taxonomy" id="76066"/>
    <lineage>
        <taxon>Eukaryota</taxon>
        <taxon>Metazoa</taxon>
        <taxon>Chordata</taxon>
        <taxon>Craniata</taxon>
        <taxon>Vertebrata</taxon>
        <taxon>Euteleostomi</taxon>
        <taxon>Amphibia</taxon>
        <taxon>Batrachia</taxon>
        <taxon>Anura</taxon>
        <taxon>Neobatrachia</taxon>
        <taxon>Hyloidea</taxon>
        <taxon>Leptodactylidae</taxon>
        <taxon>Leiuperinae</taxon>
        <taxon>Engystomops</taxon>
    </lineage>
</organism>
<comment type="similarity">
    <text evidence="2 11">Belongs to the G-protein coupled receptor T2R family.</text>
</comment>
<keyword evidence="6 13" id="KW-1133">Transmembrane helix</keyword>
<dbReference type="InterPro" id="IPR007960">
    <property type="entry name" value="TAS2R"/>
</dbReference>
<dbReference type="PANTHER" id="PTHR11394:SF159">
    <property type="entry name" value="TASTE RECEPTOR TYPE 2"/>
    <property type="match status" value="1"/>
</dbReference>
<comment type="caution">
    <text evidence="14">The sequence shown here is derived from an EMBL/GenBank/DDBJ whole genome shotgun (WGS) entry which is preliminary data.</text>
</comment>
<comment type="subcellular location">
    <subcellularLocation>
        <location evidence="1 12">Membrane</location>
        <topology evidence="1 12">Multi-pass membrane protein</topology>
    </subcellularLocation>
</comment>
<dbReference type="SUPFAM" id="SSF81321">
    <property type="entry name" value="Family A G protein-coupled receptor-like"/>
    <property type="match status" value="1"/>
</dbReference>
<evidence type="ECO:0000256" key="5">
    <source>
        <dbReference type="ARBA" id="ARBA00022692"/>
    </source>
</evidence>
<keyword evidence="7 12" id="KW-0297">G-protein coupled receptor</keyword>
<evidence type="ECO:0000256" key="2">
    <source>
        <dbReference type="ARBA" id="ARBA00007376"/>
    </source>
</evidence>
<feature type="transmembrane region" description="Helical" evidence="13">
    <location>
        <begin position="128"/>
        <end position="149"/>
    </location>
</feature>
<feature type="transmembrane region" description="Helical" evidence="13">
    <location>
        <begin position="253"/>
        <end position="275"/>
    </location>
</feature>
<feature type="transmembrane region" description="Helical" evidence="13">
    <location>
        <begin position="14"/>
        <end position="35"/>
    </location>
</feature>
<evidence type="ECO:0000313" key="14">
    <source>
        <dbReference type="EMBL" id="KAG8582315.1"/>
    </source>
</evidence>
<feature type="transmembrane region" description="Helical" evidence="13">
    <location>
        <begin position="169"/>
        <end position="192"/>
    </location>
</feature>
<evidence type="ECO:0000256" key="1">
    <source>
        <dbReference type="ARBA" id="ARBA00004141"/>
    </source>
</evidence>
<reference evidence="14" key="1">
    <citation type="thesis" date="2020" institute="ProQuest LLC" country="789 East Eisenhower Parkway, Ann Arbor, MI, USA">
        <title>Comparative Genomics and Chromosome Evolution.</title>
        <authorList>
            <person name="Mudd A.B."/>
        </authorList>
    </citation>
    <scope>NUCLEOTIDE SEQUENCE</scope>
    <source>
        <strain evidence="14">237g6f4</strain>
        <tissue evidence="14">Blood</tissue>
    </source>
</reference>
<dbReference type="Proteomes" id="UP000824782">
    <property type="component" value="Unassembled WGS sequence"/>
</dbReference>
<feature type="transmembrane region" description="Helical" evidence="13">
    <location>
        <begin position="227"/>
        <end position="247"/>
    </location>
</feature>
<dbReference type="GO" id="GO:0033038">
    <property type="term" value="F:bitter taste receptor activity"/>
    <property type="evidence" value="ECO:0007669"/>
    <property type="project" value="InterPro"/>
</dbReference>
<evidence type="ECO:0000256" key="4">
    <source>
        <dbReference type="ARBA" id="ARBA00022606"/>
    </source>
</evidence>
<gene>
    <name evidence="14" type="ORF">GDO81_008007</name>
</gene>
<dbReference type="Pfam" id="PF05296">
    <property type="entry name" value="TAS2R"/>
    <property type="match status" value="1"/>
</dbReference>
<keyword evidence="15" id="KW-1185">Reference proteome</keyword>
<evidence type="ECO:0000256" key="11">
    <source>
        <dbReference type="RuleBase" id="RU004423"/>
    </source>
</evidence>
<evidence type="ECO:0000256" key="9">
    <source>
        <dbReference type="ARBA" id="ARBA00023170"/>
    </source>
</evidence>
<evidence type="ECO:0000256" key="12">
    <source>
        <dbReference type="RuleBase" id="RU004424"/>
    </source>
</evidence>
<keyword evidence="5 12" id="KW-0812">Transmembrane</keyword>
<keyword evidence="10 12" id="KW-0807">Transducer</keyword>
<dbReference type="GO" id="GO:0016020">
    <property type="term" value="C:membrane"/>
    <property type="evidence" value="ECO:0007669"/>
    <property type="project" value="UniProtKB-SubCell"/>
</dbReference>
<dbReference type="PANTHER" id="PTHR11394">
    <property type="entry name" value="TASTE RECEPTOR TYPE 2"/>
    <property type="match status" value="1"/>
</dbReference>
<evidence type="ECO:0000256" key="8">
    <source>
        <dbReference type="ARBA" id="ARBA00023136"/>
    </source>
</evidence>
<evidence type="ECO:0000256" key="10">
    <source>
        <dbReference type="ARBA" id="ARBA00023224"/>
    </source>
</evidence>
<dbReference type="GO" id="GO:0004930">
    <property type="term" value="F:G protein-coupled receptor activity"/>
    <property type="evidence" value="ECO:0007669"/>
    <property type="project" value="UniProtKB-KW"/>
</dbReference>
<evidence type="ECO:0000256" key="7">
    <source>
        <dbReference type="ARBA" id="ARBA00023040"/>
    </source>
</evidence>
<evidence type="ECO:0000256" key="13">
    <source>
        <dbReference type="SAM" id="Phobius"/>
    </source>
</evidence>
<evidence type="ECO:0000313" key="15">
    <source>
        <dbReference type="Proteomes" id="UP000824782"/>
    </source>
</evidence>
<evidence type="ECO:0000256" key="6">
    <source>
        <dbReference type="ARBA" id="ARBA00022989"/>
    </source>
</evidence>
<accession>A0AAV7CC95</accession>
<keyword evidence="4 12" id="KW-0716">Sensory transduction</keyword>
<keyword evidence="9 12" id="KW-0675">Receptor</keyword>
<protein>
    <recommendedName>
        <fullName evidence="12">Taste receptor type 2</fullName>
    </recommendedName>
</protein>
<feature type="transmembrane region" description="Helical" evidence="13">
    <location>
        <begin position="82"/>
        <end position="108"/>
    </location>
</feature>
<dbReference type="EMBL" id="WNYA01000003">
    <property type="protein sequence ID" value="KAG8582315.1"/>
    <property type="molecule type" value="Genomic_DNA"/>
</dbReference>
<keyword evidence="3 12" id="KW-0919">Taste</keyword>
<keyword evidence="8 12" id="KW-0472">Membrane</keyword>
<sequence length="294" mass="33887">MTTFFNIGILTVDFISLLITLPGYMFIIVLNILDWQKNERLDISDQLISGLSLFNLSHRILYASVNYIVFANKFLGTSELQLVLNMLSLSLIFCTLLFSTWLAIHFCLKIVNINHKVYIYTQRMFPKIFPWIHFLSIFASVLLSIPGALGLTQKNYQNSTAAPWDAGQSFFELLCNFIPSFLCFFLILTSALKIIFSLKKHIEQICSNTMEFRAQIVEPHISAIKTVISLLAFNLLHFTLHFSIIILHFNIMWVYVLPILYALCHIFGVAIFIHASSKLRKKMYRFVICDCYGP</sequence>
<dbReference type="AlphaFoldDB" id="A0AAV7CC95"/>
<name>A0AAV7CC95_ENGPU</name>
<evidence type="ECO:0000256" key="3">
    <source>
        <dbReference type="ARBA" id="ARBA00022480"/>
    </source>
</evidence>